<sequence length="470" mass="54825">MKKLYYLAILLIGVEFGLFAQISCNCQENLQKMIQKTELNYAGFPSKVSAKKGVVYEKLKTSLLENTKQEINPKACFGILKQYVRFFKDKHFSFSYREKSANDSVVLSIPKSFVNKFNLWEGVWINEDSTTKIAIVNTAPNVYKALKLEGKDSYPKGFVYFTLVKKNQYWYAELFDTFMSNDIPVSTKGNLLFIWNFNIWARIAPQKASMEEVKELSTWRNHQQGVHFESLNKDFFYIRIPSFGNNDGYIQSLVAQYHQDIIKHPYLILDLRGNGGGESGWVHLLPYLMTNPIRQEKSQLRVSPENVIQKRNDLSGYVIQELPKEYLKYFPDTIMQAYRQAYEELPKTTKKFYSIPSVQFPLDSVSQKPKKVAVLFDELCGSSTEYFFYLLKQSSKVVTYGQHTLGMMDYEGMSNRTELPYRNYYLYIPISQSSWTIKHPIDETGFSPQVILHDPKKYWIEKAMKDLPKR</sequence>
<dbReference type="SUPFAM" id="SSF52096">
    <property type="entry name" value="ClpP/crotonase"/>
    <property type="match status" value="1"/>
</dbReference>
<dbReference type="Pfam" id="PF03572">
    <property type="entry name" value="Peptidase_S41"/>
    <property type="match status" value="1"/>
</dbReference>
<dbReference type="Proteomes" id="UP001236507">
    <property type="component" value="Unassembled WGS sequence"/>
</dbReference>
<feature type="domain" description="Tail specific protease" evidence="1">
    <location>
        <begin position="237"/>
        <end position="446"/>
    </location>
</feature>
<evidence type="ECO:0000259" key="1">
    <source>
        <dbReference type="Pfam" id="PF03572"/>
    </source>
</evidence>
<dbReference type="InterPro" id="IPR029045">
    <property type="entry name" value="ClpP/crotonase-like_dom_sf"/>
</dbReference>
<reference evidence="2 3" key="1">
    <citation type="submission" date="2023-05" db="EMBL/GenBank/DDBJ databases">
        <title>Novel species of genus Flectobacillus isolated from stream in China.</title>
        <authorList>
            <person name="Lu H."/>
        </authorList>
    </citation>
    <scope>NUCLEOTIDE SEQUENCE [LARGE SCALE GENOMIC DNA]</scope>
    <source>
        <strain evidence="2 3">KCTC 42575</strain>
    </source>
</reference>
<keyword evidence="3" id="KW-1185">Reference proteome</keyword>
<dbReference type="InterPro" id="IPR005151">
    <property type="entry name" value="Tail-specific_protease"/>
</dbReference>
<dbReference type="EMBL" id="JASHIF010000008">
    <property type="protein sequence ID" value="MDI9859531.1"/>
    <property type="molecule type" value="Genomic_DNA"/>
</dbReference>
<gene>
    <name evidence="2" type="ORF">QM524_09940</name>
</gene>
<evidence type="ECO:0000313" key="3">
    <source>
        <dbReference type="Proteomes" id="UP001236507"/>
    </source>
</evidence>
<dbReference type="Gene3D" id="3.90.226.10">
    <property type="entry name" value="2-enoyl-CoA Hydratase, Chain A, domain 1"/>
    <property type="match status" value="1"/>
</dbReference>
<dbReference type="RefSeq" id="WP_283344455.1">
    <property type="nucleotide sequence ID" value="NZ_JASHIF010000008.1"/>
</dbReference>
<organism evidence="2 3">
    <name type="scientific">Flectobacillus roseus</name>
    <dbReference type="NCBI Taxonomy" id="502259"/>
    <lineage>
        <taxon>Bacteria</taxon>
        <taxon>Pseudomonadati</taxon>
        <taxon>Bacteroidota</taxon>
        <taxon>Cytophagia</taxon>
        <taxon>Cytophagales</taxon>
        <taxon>Flectobacillaceae</taxon>
        <taxon>Flectobacillus</taxon>
    </lineage>
</organism>
<accession>A0ABT6Y7M3</accession>
<evidence type="ECO:0000313" key="2">
    <source>
        <dbReference type="EMBL" id="MDI9859531.1"/>
    </source>
</evidence>
<proteinExistence type="predicted"/>
<protein>
    <submittedName>
        <fullName evidence="2">S41 family peptidase</fullName>
    </submittedName>
</protein>
<name>A0ABT6Y7M3_9BACT</name>
<comment type="caution">
    <text evidence="2">The sequence shown here is derived from an EMBL/GenBank/DDBJ whole genome shotgun (WGS) entry which is preliminary data.</text>
</comment>